<name>A0AAV2ESB6_9ROSI</name>
<keyword evidence="3" id="KW-1185">Reference proteome</keyword>
<gene>
    <name evidence="2" type="ORF">LTRI10_LOCUS29712</name>
</gene>
<evidence type="ECO:0000313" key="3">
    <source>
        <dbReference type="Proteomes" id="UP001497516"/>
    </source>
</evidence>
<evidence type="ECO:0000313" key="2">
    <source>
        <dbReference type="EMBL" id="CAL1388811.1"/>
    </source>
</evidence>
<protein>
    <submittedName>
        <fullName evidence="2">Uncharacterized protein</fullName>
    </submittedName>
</protein>
<proteinExistence type="predicted"/>
<feature type="region of interest" description="Disordered" evidence="1">
    <location>
        <begin position="127"/>
        <end position="149"/>
    </location>
</feature>
<reference evidence="2 3" key="1">
    <citation type="submission" date="2024-04" db="EMBL/GenBank/DDBJ databases">
        <authorList>
            <person name="Fracassetti M."/>
        </authorList>
    </citation>
    <scope>NUCLEOTIDE SEQUENCE [LARGE SCALE GENOMIC DNA]</scope>
</reference>
<dbReference type="AlphaFoldDB" id="A0AAV2ESB6"/>
<evidence type="ECO:0000256" key="1">
    <source>
        <dbReference type="SAM" id="MobiDB-lite"/>
    </source>
</evidence>
<dbReference type="Proteomes" id="UP001497516">
    <property type="component" value="Chromosome 5"/>
</dbReference>
<accession>A0AAV2ESB6</accession>
<dbReference type="EMBL" id="OZ034818">
    <property type="protein sequence ID" value="CAL1388811.1"/>
    <property type="molecule type" value="Genomic_DNA"/>
</dbReference>
<sequence length="149" mass="16900">MTPLEAKLDQLIRVMLEDKGHVSGVATHMEWGESWNHEEVEYHRMTRLEEVVKNFFASISKKFERIDRFIGEATEKFSTIEAGLEIQETHLINLAISIRGISQAALSWKLVDEVDVVAMTLRSGREAKELPPKKKQLATEEQQGGGNLP</sequence>
<organism evidence="2 3">
    <name type="scientific">Linum trigynum</name>
    <dbReference type="NCBI Taxonomy" id="586398"/>
    <lineage>
        <taxon>Eukaryota</taxon>
        <taxon>Viridiplantae</taxon>
        <taxon>Streptophyta</taxon>
        <taxon>Embryophyta</taxon>
        <taxon>Tracheophyta</taxon>
        <taxon>Spermatophyta</taxon>
        <taxon>Magnoliopsida</taxon>
        <taxon>eudicotyledons</taxon>
        <taxon>Gunneridae</taxon>
        <taxon>Pentapetalae</taxon>
        <taxon>rosids</taxon>
        <taxon>fabids</taxon>
        <taxon>Malpighiales</taxon>
        <taxon>Linaceae</taxon>
        <taxon>Linum</taxon>
    </lineage>
</organism>